<sequence>MSTNHLAESKTRYFCQTPGCGRELQRKTARSGRHAGMDYIRCDAPTHTSEFWRWFARGQGSTSSSAASTAVSAAAASTQSFCTDPTCIHKPNKLCSRQQCRTHCIGNGGCTCPGHSAVVSSPSTSTSAPSLVASSSASSLAGSTSTSSSLLAGSTSSSSLAGPAPFLKDIIDYFENRMQPSLSVTLRPDMLETKARKEHPHWFLSPSPSPPRAAPPAPSHTFVLVDFYAHGKPASLELVSASGSYWRRPGTRPYECYSLEYSRWMPVEARYSHYIANKTRLIIRSLGVVGSNEAEEIATARADADSRDTVFSSNRSLNPTVNPYAGYSSLTPKVVRDAPVSDPGAGSSKLNIVPAPAALTSKRPIIDLTLSDDDDIHPIKREPLTPPPKRRRLASLRSISSSPDFPVTVPTPWEF</sequence>
<feature type="region of interest" description="Disordered" evidence="1">
    <location>
        <begin position="376"/>
        <end position="402"/>
    </location>
</feature>
<evidence type="ECO:0008006" key="4">
    <source>
        <dbReference type="Google" id="ProtNLM"/>
    </source>
</evidence>
<evidence type="ECO:0000313" key="3">
    <source>
        <dbReference type="Proteomes" id="UP001362999"/>
    </source>
</evidence>
<organism evidence="2 3">
    <name type="scientific">Favolaschia claudopus</name>
    <dbReference type="NCBI Taxonomy" id="2862362"/>
    <lineage>
        <taxon>Eukaryota</taxon>
        <taxon>Fungi</taxon>
        <taxon>Dikarya</taxon>
        <taxon>Basidiomycota</taxon>
        <taxon>Agaricomycotina</taxon>
        <taxon>Agaricomycetes</taxon>
        <taxon>Agaricomycetidae</taxon>
        <taxon>Agaricales</taxon>
        <taxon>Marasmiineae</taxon>
        <taxon>Mycenaceae</taxon>
        <taxon>Favolaschia</taxon>
    </lineage>
</organism>
<comment type="caution">
    <text evidence="2">The sequence shown here is derived from an EMBL/GenBank/DDBJ whole genome shotgun (WGS) entry which is preliminary data.</text>
</comment>
<dbReference type="AlphaFoldDB" id="A0AAW0EHX2"/>
<evidence type="ECO:0000313" key="2">
    <source>
        <dbReference type="EMBL" id="KAK7065059.1"/>
    </source>
</evidence>
<protein>
    <recommendedName>
        <fullName evidence="4">C2H2-type domain-containing protein</fullName>
    </recommendedName>
</protein>
<evidence type="ECO:0000256" key="1">
    <source>
        <dbReference type="SAM" id="MobiDB-lite"/>
    </source>
</evidence>
<accession>A0AAW0EHX2</accession>
<keyword evidence="3" id="KW-1185">Reference proteome</keyword>
<proteinExistence type="predicted"/>
<gene>
    <name evidence="2" type="ORF">R3P38DRAFT_3166078</name>
</gene>
<dbReference type="Proteomes" id="UP001362999">
    <property type="component" value="Unassembled WGS sequence"/>
</dbReference>
<reference evidence="2 3" key="1">
    <citation type="journal article" date="2024" name="J Genomics">
        <title>Draft genome sequencing and assembly of Favolaschia claudopus CIRM-BRFM 2984 isolated from oak limbs.</title>
        <authorList>
            <person name="Navarro D."/>
            <person name="Drula E."/>
            <person name="Chaduli D."/>
            <person name="Cazenave R."/>
            <person name="Ahrendt S."/>
            <person name="Wang J."/>
            <person name="Lipzen A."/>
            <person name="Daum C."/>
            <person name="Barry K."/>
            <person name="Grigoriev I.V."/>
            <person name="Favel A."/>
            <person name="Rosso M.N."/>
            <person name="Martin F."/>
        </authorList>
    </citation>
    <scope>NUCLEOTIDE SEQUENCE [LARGE SCALE GENOMIC DNA]</scope>
    <source>
        <strain evidence="2 3">CIRM-BRFM 2984</strain>
    </source>
</reference>
<name>A0AAW0EHX2_9AGAR</name>
<dbReference type="EMBL" id="JAWWNJ010000001">
    <property type="protein sequence ID" value="KAK7065059.1"/>
    <property type="molecule type" value="Genomic_DNA"/>
</dbReference>